<dbReference type="RefSeq" id="WP_134755080.1">
    <property type="nucleotide sequence ID" value="NZ_CP038150.1"/>
</dbReference>
<reference evidence="13 14" key="1">
    <citation type="submission" date="2019-03" db="EMBL/GenBank/DDBJ databases">
        <title>Paraburkholderia sp. 7MH5, isolated from subtropical forest soil.</title>
        <authorList>
            <person name="Gao Z.-H."/>
            <person name="Qiu L.-H."/>
        </authorList>
    </citation>
    <scope>NUCLEOTIDE SEQUENCE [LARGE SCALE GENOMIC DNA]</scope>
    <source>
        <strain evidence="13 14">7MH5</strain>
    </source>
</reference>
<dbReference type="Gene3D" id="2.40.160.10">
    <property type="entry name" value="Porin"/>
    <property type="match status" value="1"/>
</dbReference>
<dbReference type="InterPro" id="IPR023614">
    <property type="entry name" value="Porin_dom_sf"/>
</dbReference>
<protein>
    <submittedName>
        <fullName evidence="13">Porin</fullName>
    </submittedName>
</protein>
<feature type="signal peptide" evidence="11">
    <location>
        <begin position="1"/>
        <end position="20"/>
    </location>
</feature>
<dbReference type="PRINTS" id="PR00184">
    <property type="entry name" value="NEISSPPORIN"/>
</dbReference>
<comment type="subcellular location">
    <subcellularLocation>
        <location evidence="1">Cell outer membrane</location>
        <topology evidence="1">Multi-pass membrane protein</topology>
    </subcellularLocation>
</comment>
<evidence type="ECO:0000256" key="7">
    <source>
        <dbReference type="ARBA" id="ARBA00023065"/>
    </source>
</evidence>
<evidence type="ECO:0000256" key="6">
    <source>
        <dbReference type="ARBA" id="ARBA00022729"/>
    </source>
</evidence>
<dbReference type="PANTHER" id="PTHR34501:SF9">
    <property type="entry name" value="MAJOR OUTER MEMBRANE PROTEIN P.IA"/>
    <property type="match status" value="1"/>
</dbReference>
<evidence type="ECO:0000313" key="14">
    <source>
        <dbReference type="Proteomes" id="UP000295727"/>
    </source>
</evidence>
<dbReference type="Pfam" id="PF13609">
    <property type="entry name" value="Porin_4"/>
    <property type="match status" value="1"/>
</dbReference>
<evidence type="ECO:0000256" key="8">
    <source>
        <dbReference type="ARBA" id="ARBA00023114"/>
    </source>
</evidence>
<name>A0A4P7CXG9_9BURK</name>
<dbReference type="SUPFAM" id="SSF56935">
    <property type="entry name" value="Porins"/>
    <property type="match status" value="1"/>
</dbReference>
<comment type="subunit">
    <text evidence="2">Homotrimer.</text>
</comment>
<dbReference type="KEGG" id="ppai:E1956_27215"/>
<dbReference type="GO" id="GO:0006811">
    <property type="term" value="P:monoatomic ion transport"/>
    <property type="evidence" value="ECO:0007669"/>
    <property type="project" value="UniProtKB-KW"/>
</dbReference>
<dbReference type="OrthoDB" id="9112272at2"/>
<dbReference type="PANTHER" id="PTHR34501">
    <property type="entry name" value="PROTEIN YDDL-RELATED"/>
    <property type="match status" value="1"/>
</dbReference>
<dbReference type="AlphaFoldDB" id="A0A4P7CXG9"/>
<organism evidence="13 14">
    <name type="scientific">Paraburkholderia pallida</name>
    <dbReference type="NCBI Taxonomy" id="2547399"/>
    <lineage>
        <taxon>Bacteria</taxon>
        <taxon>Pseudomonadati</taxon>
        <taxon>Pseudomonadota</taxon>
        <taxon>Betaproteobacteria</taxon>
        <taxon>Burkholderiales</taxon>
        <taxon>Burkholderiaceae</taxon>
        <taxon>Paraburkholderia</taxon>
    </lineage>
</organism>
<evidence type="ECO:0000259" key="12">
    <source>
        <dbReference type="Pfam" id="PF13609"/>
    </source>
</evidence>
<dbReference type="InterPro" id="IPR033900">
    <property type="entry name" value="Gram_neg_porin_domain"/>
</dbReference>
<dbReference type="GO" id="GO:0015288">
    <property type="term" value="F:porin activity"/>
    <property type="evidence" value="ECO:0007669"/>
    <property type="project" value="UniProtKB-KW"/>
</dbReference>
<dbReference type="GO" id="GO:0046930">
    <property type="term" value="C:pore complex"/>
    <property type="evidence" value="ECO:0007669"/>
    <property type="project" value="UniProtKB-KW"/>
</dbReference>
<keyword evidence="5" id="KW-0812">Transmembrane</keyword>
<accession>A0A4P7CXG9</accession>
<dbReference type="GO" id="GO:0009279">
    <property type="term" value="C:cell outer membrane"/>
    <property type="evidence" value="ECO:0007669"/>
    <property type="project" value="UniProtKB-SubCell"/>
</dbReference>
<keyword evidence="10" id="KW-0998">Cell outer membrane</keyword>
<keyword evidence="4" id="KW-1134">Transmembrane beta strand</keyword>
<evidence type="ECO:0000313" key="13">
    <source>
        <dbReference type="EMBL" id="QBR00941.1"/>
    </source>
</evidence>
<evidence type="ECO:0000256" key="10">
    <source>
        <dbReference type="ARBA" id="ARBA00023237"/>
    </source>
</evidence>
<gene>
    <name evidence="13" type="ORF">E1956_27215</name>
</gene>
<evidence type="ECO:0000256" key="1">
    <source>
        <dbReference type="ARBA" id="ARBA00004571"/>
    </source>
</evidence>
<evidence type="ECO:0000256" key="5">
    <source>
        <dbReference type="ARBA" id="ARBA00022692"/>
    </source>
</evidence>
<evidence type="ECO:0000256" key="9">
    <source>
        <dbReference type="ARBA" id="ARBA00023136"/>
    </source>
</evidence>
<evidence type="ECO:0000256" key="2">
    <source>
        <dbReference type="ARBA" id="ARBA00011233"/>
    </source>
</evidence>
<evidence type="ECO:0000256" key="11">
    <source>
        <dbReference type="SAM" id="SignalP"/>
    </source>
</evidence>
<evidence type="ECO:0000256" key="4">
    <source>
        <dbReference type="ARBA" id="ARBA00022452"/>
    </source>
</evidence>
<dbReference type="InterPro" id="IPR002299">
    <property type="entry name" value="Porin_Neis"/>
</dbReference>
<dbReference type="CDD" id="cd00342">
    <property type="entry name" value="gram_neg_porins"/>
    <property type="match status" value="1"/>
</dbReference>
<keyword evidence="14" id="KW-1185">Reference proteome</keyword>
<keyword evidence="7" id="KW-0406">Ion transport</keyword>
<keyword evidence="3" id="KW-0813">Transport</keyword>
<proteinExistence type="predicted"/>
<keyword evidence="8" id="KW-0626">Porin</keyword>
<sequence>MKGYAVAAVLLQAFSVQAYAQSSVTVYGSIDNGITYVNNVAGKSSVMEQGGISRANAFGLTGTEDLGGGMAALFKLENGFSATTGATGQGGLMFGKQAYVGLRDNNLGTLTFGRHYDFTVLLEPYMPCIGCGIYAVENADLDRISGERLNNSVSYRSAAFGGLSFGAMYAFGQYAGPLTMNAGRAYSGMVQYQHGPFSAMAVVTDINGAPIGAGQLGAHTVLGLPVQPNTTFIVDNQRIAALGASYKLGAWTPSLTYSNTQLKERGLASTDQLLRLGTTYSVTPATLLSAQVSVDRFEQSRWYTLNLGLDYALSHSTDVYIDLAAQKASGPETTASIFLAGTSSASDQFLSRVGIKHVF</sequence>
<feature type="domain" description="Porin" evidence="12">
    <location>
        <begin position="7"/>
        <end position="329"/>
    </location>
</feature>
<dbReference type="Proteomes" id="UP000295727">
    <property type="component" value="Chromosome 3"/>
</dbReference>
<keyword evidence="9" id="KW-0472">Membrane</keyword>
<dbReference type="EMBL" id="CP038150">
    <property type="protein sequence ID" value="QBR00941.1"/>
    <property type="molecule type" value="Genomic_DNA"/>
</dbReference>
<dbReference type="InterPro" id="IPR050298">
    <property type="entry name" value="Gram-neg_bact_OMP"/>
</dbReference>
<keyword evidence="6 11" id="KW-0732">Signal</keyword>
<feature type="chain" id="PRO_5020600171" evidence="11">
    <location>
        <begin position="21"/>
        <end position="359"/>
    </location>
</feature>
<evidence type="ECO:0000256" key="3">
    <source>
        <dbReference type="ARBA" id="ARBA00022448"/>
    </source>
</evidence>